<dbReference type="Pfam" id="PF16594">
    <property type="entry name" value="ATP-synt_Z"/>
    <property type="match status" value="1"/>
</dbReference>
<dbReference type="Proteomes" id="UP000077755">
    <property type="component" value="Chromosome 2"/>
</dbReference>
<protein>
    <submittedName>
        <fullName evidence="1">Uncharacterized protein</fullName>
    </submittedName>
</protein>
<dbReference type="Gramene" id="KZN05817">
    <property type="protein sequence ID" value="KZN05817"/>
    <property type="gene ID" value="DCAR_006654"/>
</dbReference>
<accession>A0A166DY08</accession>
<dbReference type="InterPro" id="IPR032238">
    <property type="entry name" value="ATP-synth_Z"/>
</dbReference>
<dbReference type="PANTHER" id="PTHR35165">
    <property type="entry name" value="OS08G0113900 PROTEIN"/>
    <property type="match status" value="1"/>
</dbReference>
<reference evidence="1" key="2">
    <citation type="submission" date="2022-03" db="EMBL/GenBank/DDBJ databases">
        <title>Draft title - Genomic analysis of global carrot germplasm unveils the trajectory of domestication and the origin of high carotenoid orange carrot.</title>
        <authorList>
            <person name="Iorizzo M."/>
            <person name="Ellison S."/>
            <person name="Senalik D."/>
            <person name="Macko-Podgorni A."/>
            <person name="Grzebelus D."/>
            <person name="Bostan H."/>
            <person name="Rolling W."/>
            <person name="Curaba J."/>
            <person name="Simon P."/>
        </authorList>
    </citation>
    <scope>NUCLEOTIDE SEQUENCE</scope>
    <source>
        <tissue evidence="1">Leaf</tissue>
    </source>
</reference>
<dbReference type="PANTHER" id="PTHR35165:SF1">
    <property type="entry name" value="OS04G0577375 PROTEIN"/>
    <property type="match status" value="1"/>
</dbReference>
<evidence type="ECO:0000313" key="2">
    <source>
        <dbReference type="Proteomes" id="UP000077755"/>
    </source>
</evidence>
<dbReference type="AlphaFoldDB" id="A0A166DY08"/>
<organism evidence="1 2">
    <name type="scientific">Daucus carota subsp. sativus</name>
    <name type="common">Carrot</name>
    <dbReference type="NCBI Taxonomy" id="79200"/>
    <lineage>
        <taxon>Eukaryota</taxon>
        <taxon>Viridiplantae</taxon>
        <taxon>Streptophyta</taxon>
        <taxon>Embryophyta</taxon>
        <taxon>Tracheophyta</taxon>
        <taxon>Spermatophyta</taxon>
        <taxon>Magnoliopsida</taxon>
        <taxon>eudicotyledons</taxon>
        <taxon>Gunneridae</taxon>
        <taxon>Pentapetalae</taxon>
        <taxon>asterids</taxon>
        <taxon>campanulids</taxon>
        <taxon>Apiales</taxon>
        <taxon>Apiaceae</taxon>
        <taxon>Apioideae</taxon>
        <taxon>Scandiceae</taxon>
        <taxon>Daucinae</taxon>
        <taxon>Daucus</taxon>
        <taxon>Daucus sect. Daucus</taxon>
    </lineage>
</organism>
<sequence>MKKALLGSVVIGLVGGLILSYWELQYHDLNSELWMVPVGLILFFTPLIVWSSVAVAEMINGPTDVDISSQAKILN</sequence>
<proteinExistence type="predicted"/>
<evidence type="ECO:0000313" key="1">
    <source>
        <dbReference type="EMBL" id="WOG88258.1"/>
    </source>
</evidence>
<gene>
    <name evidence="1" type="ORF">DCAR_0207493</name>
</gene>
<keyword evidence="2" id="KW-1185">Reference proteome</keyword>
<dbReference type="OMA" id="SRWIATK"/>
<name>A0A166DY08_DAUCS</name>
<dbReference type="EMBL" id="CP093344">
    <property type="protein sequence ID" value="WOG88258.1"/>
    <property type="molecule type" value="Genomic_DNA"/>
</dbReference>
<reference evidence="1" key="1">
    <citation type="journal article" date="2016" name="Nat. Genet.">
        <title>A high-quality carrot genome assembly provides new insights into carotenoid accumulation and asterid genome evolution.</title>
        <authorList>
            <person name="Iorizzo M."/>
            <person name="Ellison S."/>
            <person name="Senalik D."/>
            <person name="Zeng P."/>
            <person name="Satapoomin P."/>
            <person name="Huang J."/>
            <person name="Bowman M."/>
            <person name="Iovene M."/>
            <person name="Sanseverino W."/>
            <person name="Cavagnaro P."/>
            <person name="Yildiz M."/>
            <person name="Macko-Podgorni A."/>
            <person name="Moranska E."/>
            <person name="Grzebelus E."/>
            <person name="Grzebelus D."/>
            <person name="Ashrafi H."/>
            <person name="Zheng Z."/>
            <person name="Cheng S."/>
            <person name="Spooner D."/>
            <person name="Van Deynze A."/>
            <person name="Simon P."/>
        </authorList>
    </citation>
    <scope>NUCLEOTIDE SEQUENCE</scope>
    <source>
        <tissue evidence="1">Leaf</tissue>
    </source>
</reference>